<dbReference type="EMBL" id="BABT02000043">
    <property type="protein sequence ID" value="GAA94591.1"/>
    <property type="molecule type" value="Genomic_DNA"/>
</dbReference>
<dbReference type="OMA" id="ENECFHC"/>
<protein>
    <recommendedName>
        <fullName evidence="10">CCHC-type domain-containing protein</fullName>
    </recommendedName>
</protein>
<feature type="compositionally biased region" description="Basic and acidic residues" evidence="5">
    <location>
        <begin position="149"/>
        <end position="191"/>
    </location>
</feature>
<dbReference type="Proteomes" id="UP000009131">
    <property type="component" value="Unassembled WGS sequence"/>
</dbReference>
<dbReference type="CDD" id="cd00590">
    <property type="entry name" value="RRM_SF"/>
    <property type="match status" value="1"/>
</dbReference>
<reference evidence="8 9" key="1">
    <citation type="journal article" date="2011" name="J. Gen. Appl. Microbiol.">
        <title>Draft genome sequencing of the enigmatic basidiomycete Mixia osmundae.</title>
        <authorList>
            <person name="Nishida H."/>
            <person name="Nagatsuka Y."/>
            <person name="Sugiyama J."/>
        </authorList>
    </citation>
    <scope>NUCLEOTIDE SEQUENCE [LARGE SCALE GENOMIC DNA]</scope>
    <source>
        <strain evidence="9">CBS 9802 / IAM 14324 / JCM 22182 / KY 12970</strain>
    </source>
</reference>
<dbReference type="Pfam" id="PF00076">
    <property type="entry name" value="RRM_1"/>
    <property type="match status" value="1"/>
</dbReference>
<evidence type="ECO:0000313" key="9">
    <source>
        <dbReference type="Proteomes" id="UP000009131"/>
    </source>
</evidence>
<evidence type="ECO:0000256" key="3">
    <source>
        <dbReference type="PROSITE-ProRule" id="PRU00047"/>
    </source>
</evidence>
<evidence type="ECO:0000256" key="5">
    <source>
        <dbReference type="SAM" id="MobiDB-lite"/>
    </source>
</evidence>
<dbReference type="InterPro" id="IPR012677">
    <property type="entry name" value="Nucleotide-bd_a/b_plait_sf"/>
</dbReference>
<dbReference type="SUPFAM" id="SSF57756">
    <property type="entry name" value="Retrovirus zinc finger-like domains"/>
    <property type="match status" value="1"/>
</dbReference>
<dbReference type="Gene3D" id="3.30.70.330">
    <property type="match status" value="1"/>
</dbReference>
<keyword evidence="3" id="KW-0862">Zinc</keyword>
<keyword evidence="3" id="KW-0479">Metal-binding</keyword>
<dbReference type="AlphaFoldDB" id="G7DVI1"/>
<comment type="caution">
    <text evidence="8">The sequence shown here is derived from an EMBL/GenBank/DDBJ whole genome shotgun (WGS) entry which is preliminary data.</text>
</comment>
<dbReference type="InterPro" id="IPR035979">
    <property type="entry name" value="RBD_domain_sf"/>
</dbReference>
<dbReference type="eggNOG" id="KOG0109">
    <property type="taxonomic scope" value="Eukaryota"/>
</dbReference>
<feature type="compositionally biased region" description="Pro residues" evidence="5">
    <location>
        <begin position="246"/>
        <end position="259"/>
    </location>
</feature>
<dbReference type="InterPro" id="IPR001878">
    <property type="entry name" value="Znf_CCHC"/>
</dbReference>
<reference evidence="8 9" key="2">
    <citation type="journal article" date="2012" name="Open Biol.">
        <title>Characteristics of nucleosomes and linker DNA regions on the genome of the basidiomycete Mixia osmundae revealed by mono- and dinucleosome mapping.</title>
        <authorList>
            <person name="Nishida H."/>
            <person name="Kondo S."/>
            <person name="Matsumoto T."/>
            <person name="Suzuki Y."/>
            <person name="Yoshikawa H."/>
            <person name="Taylor T.D."/>
            <person name="Sugiyama J."/>
        </authorList>
    </citation>
    <scope>NUCLEOTIDE SEQUENCE [LARGE SCALE GENOMIC DNA]</scope>
    <source>
        <strain evidence="9">CBS 9802 / IAM 14324 / JCM 22182 / KY 12970</strain>
    </source>
</reference>
<keyword evidence="1" id="KW-0507">mRNA processing</keyword>
<keyword evidence="9" id="KW-1185">Reference proteome</keyword>
<evidence type="ECO:0000256" key="2">
    <source>
        <dbReference type="ARBA" id="ARBA00022884"/>
    </source>
</evidence>
<feature type="compositionally biased region" description="Basic and acidic residues" evidence="5">
    <location>
        <begin position="222"/>
        <end position="244"/>
    </location>
</feature>
<dbReference type="PROSITE" id="PS50102">
    <property type="entry name" value="RRM"/>
    <property type="match status" value="1"/>
</dbReference>
<feature type="domain" description="CCHC-type" evidence="7">
    <location>
        <begin position="106"/>
        <end position="121"/>
    </location>
</feature>
<dbReference type="GO" id="GO:0003723">
    <property type="term" value="F:RNA binding"/>
    <property type="evidence" value="ECO:0007669"/>
    <property type="project" value="UniProtKB-UniRule"/>
</dbReference>
<feature type="region of interest" description="Disordered" evidence="5">
    <location>
        <begin position="124"/>
        <end position="294"/>
    </location>
</feature>
<dbReference type="GO" id="GO:0005654">
    <property type="term" value="C:nucleoplasm"/>
    <property type="evidence" value="ECO:0007669"/>
    <property type="project" value="TreeGrafter"/>
</dbReference>
<feature type="region of interest" description="Disordered" evidence="5">
    <location>
        <begin position="1"/>
        <end position="21"/>
    </location>
</feature>
<dbReference type="RefSeq" id="XP_014566265.1">
    <property type="nucleotide sequence ID" value="XM_014710779.1"/>
</dbReference>
<evidence type="ECO:0000313" key="8">
    <source>
        <dbReference type="EMBL" id="GAA94591.1"/>
    </source>
</evidence>
<dbReference type="PANTHER" id="PTHR15481:SF0">
    <property type="entry name" value="LD23870P-RELATED"/>
    <property type="match status" value="1"/>
</dbReference>
<dbReference type="SUPFAM" id="SSF54928">
    <property type="entry name" value="RNA-binding domain, RBD"/>
    <property type="match status" value="1"/>
</dbReference>
<keyword evidence="2 4" id="KW-0694">RNA-binding</keyword>
<proteinExistence type="predicted"/>
<dbReference type="SMART" id="SM00343">
    <property type="entry name" value="ZnF_C2HC"/>
    <property type="match status" value="1"/>
</dbReference>
<dbReference type="GO" id="GO:0008270">
    <property type="term" value="F:zinc ion binding"/>
    <property type="evidence" value="ECO:0007669"/>
    <property type="project" value="UniProtKB-KW"/>
</dbReference>
<evidence type="ECO:0000259" key="6">
    <source>
        <dbReference type="PROSITE" id="PS50102"/>
    </source>
</evidence>
<dbReference type="SMART" id="SM00360">
    <property type="entry name" value="RRM"/>
    <property type="match status" value="1"/>
</dbReference>
<dbReference type="Gene3D" id="4.10.60.10">
    <property type="entry name" value="Zinc finger, CCHC-type"/>
    <property type="match status" value="1"/>
</dbReference>
<name>G7DVI1_MIXOS</name>
<dbReference type="PROSITE" id="PS50158">
    <property type="entry name" value="ZF_CCHC"/>
    <property type="match status" value="1"/>
</dbReference>
<dbReference type="GO" id="GO:0061574">
    <property type="term" value="C:ASAP complex"/>
    <property type="evidence" value="ECO:0007669"/>
    <property type="project" value="TreeGrafter"/>
</dbReference>
<accession>G7DVI1</accession>
<feature type="compositionally biased region" description="Basic and acidic residues" evidence="5">
    <location>
        <begin position="204"/>
        <end position="214"/>
    </location>
</feature>
<dbReference type="InParanoid" id="G7DVI1"/>
<dbReference type="PANTHER" id="PTHR15481">
    <property type="entry name" value="RIBONUCLEIC ACID BINDING PROTEIN S1"/>
    <property type="match status" value="1"/>
</dbReference>
<dbReference type="GO" id="GO:0000398">
    <property type="term" value="P:mRNA splicing, via spliceosome"/>
    <property type="evidence" value="ECO:0007669"/>
    <property type="project" value="TreeGrafter"/>
</dbReference>
<evidence type="ECO:0008006" key="10">
    <source>
        <dbReference type="Google" id="ProtNLM"/>
    </source>
</evidence>
<dbReference type="GO" id="GO:0005737">
    <property type="term" value="C:cytoplasm"/>
    <property type="evidence" value="ECO:0007669"/>
    <property type="project" value="TreeGrafter"/>
</dbReference>
<gene>
    <name evidence="8" type="primary">Mo01243</name>
    <name evidence="8" type="ORF">E5Q_01243</name>
</gene>
<dbReference type="InterPro" id="IPR000504">
    <property type="entry name" value="RRM_dom"/>
</dbReference>
<keyword evidence="3" id="KW-0863">Zinc-finger</keyword>
<organism evidence="8 9">
    <name type="scientific">Mixia osmundae (strain CBS 9802 / IAM 14324 / JCM 22182 / KY 12970)</name>
    <dbReference type="NCBI Taxonomy" id="764103"/>
    <lineage>
        <taxon>Eukaryota</taxon>
        <taxon>Fungi</taxon>
        <taxon>Dikarya</taxon>
        <taxon>Basidiomycota</taxon>
        <taxon>Pucciniomycotina</taxon>
        <taxon>Mixiomycetes</taxon>
        <taxon>Mixiales</taxon>
        <taxon>Mixiaceae</taxon>
        <taxon>Mixia</taxon>
    </lineage>
</organism>
<feature type="domain" description="RRM" evidence="6">
    <location>
        <begin position="24"/>
        <end position="94"/>
    </location>
</feature>
<dbReference type="InterPro" id="IPR036875">
    <property type="entry name" value="Znf_CCHC_sf"/>
</dbReference>
<dbReference type="Pfam" id="PF00098">
    <property type="entry name" value="zf-CCHC"/>
    <property type="match status" value="1"/>
</dbReference>
<feature type="compositionally biased region" description="Low complexity" evidence="5">
    <location>
        <begin position="133"/>
        <end position="143"/>
    </location>
</feature>
<evidence type="ECO:0000259" key="7">
    <source>
        <dbReference type="PROSITE" id="PS50158"/>
    </source>
</evidence>
<evidence type="ECO:0000256" key="1">
    <source>
        <dbReference type="ARBA" id="ARBA00022664"/>
    </source>
</evidence>
<dbReference type="STRING" id="764103.G7DVI1"/>
<dbReference type="OrthoDB" id="1099063at2759"/>
<dbReference type="HOGENOM" id="CLU_049362_0_0_1"/>
<evidence type="ECO:0000256" key="4">
    <source>
        <dbReference type="PROSITE-ProRule" id="PRU00176"/>
    </source>
</evidence>
<sequence>MSSLANGGRGAPPADNNALEPVPNKIYIGGLPESTTTEDLQDCFGQIGPVITVELKSGYGFVEFGTEQHALDAVSKYNDGHFLGAQIKVEVSKRPRFRQQENGLGCFKCGETSHWARECPNVRNGKLIRPPERGYGPPRRYMSPSPPPRHRDDRGYRGSRYDDRDDYNREPPRYRDRERDRSPADGYRDRSPPSGPRGGYGSRGPRDRDDDYRRRSPSPFGRGHDRDARGGRGRDYDRGPRGGRDSPPPRGGRSPPPRDGPSRFGSDRPPPPRRTASPAPRGSDSGPAGSYRRP</sequence>